<evidence type="ECO:0000313" key="3">
    <source>
        <dbReference type="Proteomes" id="UP001428817"/>
    </source>
</evidence>
<name>A0ABP9QHI0_9PSEU</name>
<accession>A0ABP9QHI0</accession>
<evidence type="ECO:0000313" key="2">
    <source>
        <dbReference type="EMBL" id="GAA5161648.1"/>
    </source>
</evidence>
<proteinExistence type="predicted"/>
<dbReference type="Pfam" id="PF22691">
    <property type="entry name" value="Thiolase_C_1"/>
    <property type="match status" value="1"/>
</dbReference>
<dbReference type="PANTHER" id="PTHR42870:SF1">
    <property type="entry name" value="NON-SPECIFIC LIPID-TRANSFER PROTEIN-LIKE 2"/>
    <property type="match status" value="1"/>
</dbReference>
<protein>
    <recommendedName>
        <fullName evidence="1">Thiolase C-terminal domain-containing protein</fullName>
    </recommendedName>
</protein>
<evidence type="ECO:0000259" key="1">
    <source>
        <dbReference type="Pfam" id="PF22691"/>
    </source>
</evidence>
<dbReference type="Gene3D" id="3.40.47.10">
    <property type="match status" value="1"/>
</dbReference>
<dbReference type="RefSeq" id="WP_185060117.1">
    <property type="nucleotide sequence ID" value="NZ_BAABJP010000024.1"/>
</dbReference>
<comment type="caution">
    <text evidence="2">The sequence shown here is derived from an EMBL/GenBank/DDBJ whole genome shotgun (WGS) entry which is preliminary data.</text>
</comment>
<dbReference type="PIRSF" id="PIRSF000429">
    <property type="entry name" value="Ac-CoA_Ac_transf"/>
    <property type="match status" value="1"/>
</dbReference>
<dbReference type="Proteomes" id="UP001428817">
    <property type="component" value="Unassembled WGS sequence"/>
</dbReference>
<gene>
    <name evidence="2" type="ORF">GCM10023321_46230</name>
</gene>
<dbReference type="PANTHER" id="PTHR42870">
    <property type="entry name" value="ACETYL-COA C-ACETYLTRANSFERASE"/>
    <property type="match status" value="1"/>
</dbReference>
<dbReference type="InterPro" id="IPR002155">
    <property type="entry name" value="Thiolase"/>
</dbReference>
<dbReference type="InterPro" id="IPR055140">
    <property type="entry name" value="Thiolase_C_2"/>
</dbReference>
<organism evidence="2 3">
    <name type="scientific">Pseudonocardia eucalypti</name>
    <dbReference type="NCBI Taxonomy" id="648755"/>
    <lineage>
        <taxon>Bacteria</taxon>
        <taxon>Bacillati</taxon>
        <taxon>Actinomycetota</taxon>
        <taxon>Actinomycetes</taxon>
        <taxon>Pseudonocardiales</taxon>
        <taxon>Pseudonocardiaceae</taxon>
        <taxon>Pseudonocardia</taxon>
    </lineage>
</organism>
<dbReference type="CDD" id="cd00829">
    <property type="entry name" value="SCP-x_thiolase"/>
    <property type="match status" value="1"/>
</dbReference>
<dbReference type="SUPFAM" id="SSF53901">
    <property type="entry name" value="Thiolase-like"/>
    <property type="match status" value="2"/>
</dbReference>
<feature type="domain" description="Thiolase C-terminal" evidence="1">
    <location>
        <begin position="264"/>
        <end position="368"/>
    </location>
</feature>
<keyword evidence="3" id="KW-1185">Reference proteome</keyword>
<sequence length="382" mass="39797">MTPRFEHSRFEHSVALTGIGRSVTGRRRPPGPSARALEATQTAIIDAGLEPADIDGVCGVPGATGLPGISTGGFRELEQSLGLRPTWHCTGREGAGPAGAVVDAMLAVATGLCRHVLCFTVTSAATPDRLSVRGTDGGSLSPAGRAALAASEYLARYGADRKALGWVAIAARRHAGRNPDALCREPIDMEGYLSAASVSSPLGVLDCGVASDGAVALVISAADRAEDGRHRPVWVDAVGTRHAPGPDREAGLDRHRRVLAEPAEHLWSRATITRHDVDFLTVDDTFTLDTLCWLEALGFCEPGEAPEFVAGARRIGPDGVLPVNPHGGQLSGGHGGAFDNLYETVLQLRGGAEVRQIPSARVGVACSGDGRSANAMLLHTAR</sequence>
<reference evidence="3" key="1">
    <citation type="journal article" date="2019" name="Int. J. Syst. Evol. Microbiol.">
        <title>The Global Catalogue of Microorganisms (GCM) 10K type strain sequencing project: providing services to taxonomists for standard genome sequencing and annotation.</title>
        <authorList>
            <consortium name="The Broad Institute Genomics Platform"/>
            <consortium name="The Broad Institute Genome Sequencing Center for Infectious Disease"/>
            <person name="Wu L."/>
            <person name="Ma J."/>
        </authorList>
    </citation>
    <scope>NUCLEOTIDE SEQUENCE [LARGE SCALE GENOMIC DNA]</scope>
    <source>
        <strain evidence="3">JCM 18303</strain>
    </source>
</reference>
<dbReference type="EMBL" id="BAABJP010000024">
    <property type="protein sequence ID" value="GAA5161648.1"/>
    <property type="molecule type" value="Genomic_DNA"/>
</dbReference>
<dbReference type="InterPro" id="IPR016039">
    <property type="entry name" value="Thiolase-like"/>
</dbReference>